<evidence type="ECO:0000313" key="13">
    <source>
        <dbReference type="EMBL" id="EAZ62943.2"/>
    </source>
</evidence>
<dbReference type="Pfam" id="PF02913">
    <property type="entry name" value="FAD-oxidase_C"/>
    <property type="match status" value="1"/>
</dbReference>
<keyword evidence="5" id="KW-0274">FAD</keyword>
<keyword evidence="8" id="KW-0496">Mitochondrion</keyword>
<evidence type="ECO:0000256" key="8">
    <source>
        <dbReference type="ARBA" id="ARBA00023128"/>
    </source>
</evidence>
<dbReference type="EC" id="1.1.2.4" evidence="9"/>
<dbReference type="eggNOG" id="KOG1231">
    <property type="taxonomic scope" value="Eukaryota"/>
</dbReference>
<comment type="catalytic activity">
    <reaction evidence="10">
        <text>(R)-lactate + 2 Fe(III)-[cytochrome c] = 2 Fe(II)-[cytochrome c] + pyruvate + 2 H(+)</text>
        <dbReference type="Rhea" id="RHEA:13521"/>
        <dbReference type="Rhea" id="RHEA-COMP:10350"/>
        <dbReference type="Rhea" id="RHEA-COMP:14399"/>
        <dbReference type="ChEBI" id="CHEBI:15361"/>
        <dbReference type="ChEBI" id="CHEBI:15378"/>
        <dbReference type="ChEBI" id="CHEBI:16004"/>
        <dbReference type="ChEBI" id="CHEBI:29033"/>
        <dbReference type="ChEBI" id="CHEBI:29034"/>
        <dbReference type="EC" id="1.1.2.4"/>
    </reaction>
</comment>
<dbReference type="InterPro" id="IPR016164">
    <property type="entry name" value="FAD-linked_Oxase-like_C"/>
</dbReference>
<dbReference type="KEGG" id="pic:PICST_86747"/>
<dbReference type="SUPFAM" id="SSF56176">
    <property type="entry name" value="FAD-binding/transporter-associated domain-like"/>
    <property type="match status" value="1"/>
</dbReference>
<name>A3GI83_PICST</name>
<dbReference type="Gene3D" id="1.10.45.10">
    <property type="entry name" value="Vanillyl-alcohol Oxidase, Chain A, domain 4"/>
    <property type="match status" value="1"/>
</dbReference>
<dbReference type="OMA" id="RACNAYS"/>
<dbReference type="FunCoup" id="A3GI83">
    <property type="interactions" value="214"/>
</dbReference>
<keyword evidence="7 13" id="KW-0560">Oxidoreductase</keyword>
<dbReference type="AlphaFoldDB" id="A3GI83"/>
<evidence type="ECO:0000256" key="5">
    <source>
        <dbReference type="ARBA" id="ARBA00022827"/>
    </source>
</evidence>
<dbReference type="Proteomes" id="UP000002258">
    <property type="component" value="Chromosome 1"/>
</dbReference>
<dbReference type="GO" id="GO:0005743">
    <property type="term" value="C:mitochondrial inner membrane"/>
    <property type="evidence" value="ECO:0007669"/>
    <property type="project" value="EnsemblFungi"/>
</dbReference>
<evidence type="ECO:0000256" key="11">
    <source>
        <dbReference type="ARBA" id="ARBA00083446"/>
    </source>
</evidence>
<proteinExistence type="inferred from homology"/>
<dbReference type="InterPro" id="IPR016169">
    <property type="entry name" value="FAD-bd_PCMH_sub2"/>
</dbReference>
<evidence type="ECO:0000256" key="3">
    <source>
        <dbReference type="ARBA" id="ARBA00008000"/>
    </source>
</evidence>
<dbReference type="SUPFAM" id="SSF55103">
    <property type="entry name" value="FAD-linked oxidases, C-terminal domain"/>
    <property type="match status" value="1"/>
</dbReference>
<dbReference type="RefSeq" id="XP_001386966.2">
    <property type="nucleotide sequence ID" value="XM_001386929.1"/>
</dbReference>
<dbReference type="GO" id="GO:0008720">
    <property type="term" value="F:D-lactate dehydrogenase (NAD+) activity"/>
    <property type="evidence" value="ECO:0007669"/>
    <property type="project" value="TreeGrafter"/>
</dbReference>
<evidence type="ECO:0000313" key="14">
    <source>
        <dbReference type="Proteomes" id="UP000002258"/>
    </source>
</evidence>
<dbReference type="OrthoDB" id="7786253at2759"/>
<evidence type="ECO:0000259" key="12">
    <source>
        <dbReference type="PROSITE" id="PS51387"/>
    </source>
</evidence>
<dbReference type="InterPro" id="IPR016171">
    <property type="entry name" value="Vanillyl_alc_oxidase_C-sub2"/>
</dbReference>
<dbReference type="FunFam" id="3.30.70.2740:FF:000001">
    <property type="entry name" value="D-lactate dehydrogenase mitochondrial"/>
    <property type="match status" value="1"/>
</dbReference>
<comment type="similarity">
    <text evidence="3">Belongs to the FAD-binding oxidoreductase/transferase type 4 family.</text>
</comment>
<gene>
    <name evidence="13" type="primary">DLD1</name>
    <name evidence="13" type="ORF">PICST_86747</name>
</gene>
<evidence type="ECO:0000256" key="7">
    <source>
        <dbReference type="ARBA" id="ARBA00023002"/>
    </source>
</evidence>
<dbReference type="FunFam" id="1.10.45.10:FF:000001">
    <property type="entry name" value="D-lactate dehydrogenase mitochondrial"/>
    <property type="match status" value="1"/>
</dbReference>
<dbReference type="STRING" id="322104.A3GI83"/>
<keyword evidence="4" id="KW-0285">Flavoprotein</keyword>
<evidence type="ECO:0000256" key="6">
    <source>
        <dbReference type="ARBA" id="ARBA00022946"/>
    </source>
</evidence>
<comment type="caution">
    <text evidence="13">The sequence shown here is derived from an EMBL/GenBank/DDBJ whole genome shotgun (WGS) entry which is preliminary data.</text>
</comment>
<protein>
    <recommendedName>
        <fullName evidence="9">D-lactate dehydrogenase (cytochrome)</fullName>
        <ecNumber evidence="9">1.1.2.4</ecNumber>
    </recommendedName>
    <alternativeName>
        <fullName evidence="11">D-lactate ferricytochrome C oxidoreductase</fullName>
    </alternativeName>
</protein>
<dbReference type="FunFam" id="3.30.465.10:FF:000014">
    <property type="entry name" value="D-lactate dehydrogenase (Cytochrome), putative"/>
    <property type="match status" value="1"/>
</dbReference>
<dbReference type="GO" id="GO:0071949">
    <property type="term" value="F:FAD binding"/>
    <property type="evidence" value="ECO:0007669"/>
    <property type="project" value="InterPro"/>
</dbReference>
<evidence type="ECO:0000256" key="1">
    <source>
        <dbReference type="ARBA" id="ARBA00001974"/>
    </source>
</evidence>
<dbReference type="Gene3D" id="3.30.70.2740">
    <property type="match status" value="1"/>
</dbReference>
<dbReference type="PANTHER" id="PTHR11748">
    <property type="entry name" value="D-LACTATE DEHYDROGENASE"/>
    <property type="match status" value="1"/>
</dbReference>
<evidence type="ECO:0000256" key="2">
    <source>
        <dbReference type="ARBA" id="ARBA00004173"/>
    </source>
</evidence>
<dbReference type="InParanoid" id="A3GI83"/>
<feature type="domain" description="FAD-binding PCMH-type" evidence="12">
    <location>
        <begin position="148"/>
        <end position="325"/>
    </location>
</feature>
<dbReference type="GO" id="GO:0004458">
    <property type="term" value="F:D-lactate dehydrogenase (cytochrome) activity"/>
    <property type="evidence" value="ECO:0007669"/>
    <property type="project" value="UniProtKB-EC"/>
</dbReference>
<evidence type="ECO:0000256" key="10">
    <source>
        <dbReference type="ARBA" id="ARBA00051436"/>
    </source>
</evidence>
<dbReference type="PANTHER" id="PTHR11748:SF111">
    <property type="entry name" value="D-LACTATE DEHYDROGENASE, MITOCHONDRIAL-RELATED"/>
    <property type="match status" value="1"/>
</dbReference>
<dbReference type="Pfam" id="PF01565">
    <property type="entry name" value="FAD_binding_4"/>
    <property type="match status" value="1"/>
</dbReference>
<dbReference type="EMBL" id="AAVQ01000002">
    <property type="protein sequence ID" value="EAZ62943.2"/>
    <property type="molecule type" value="Genomic_DNA"/>
</dbReference>
<dbReference type="InterPro" id="IPR016166">
    <property type="entry name" value="FAD-bd_PCMH"/>
</dbReference>
<reference evidence="13 14" key="1">
    <citation type="journal article" date="2007" name="Nat. Biotechnol.">
        <title>Genome sequence of the lignocellulose-bioconverting and xylose-fermenting yeast Pichia stipitis.</title>
        <authorList>
            <person name="Jeffries T.W."/>
            <person name="Grigoriev I.V."/>
            <person name="Grimwood J."/>
            <person name="Laplaza J.M."/>
            <person name="Aerts A."/>
            <person name="Salamov A."/>
            <person name="Schmutz J."/>
            <person name="Lindquist E."/>
            <person name="Dehal P."/>
            <person name="Shapiro H."/>
            <person name="Jin Y.S."/>
            <person name="Passoth V."/>
            <person name="Richardson P.M."/>
        </authorList>
    </citation>
    <scope>NUCLEOTIDE SEQUENCE [LARGE SCALE GENOMIC DNA]</scope>
    <source>
        <strain evidence="14">ATCC 58785 / CBS 6054 / NBRC 10063 / NRRL Y-11545</strain>
    </source>
</reference>
<accession>A3GI83</accession>
<keyword evidence="14" id="KW-1185">Reference proteome</keyword>
<comment type="subcellular location">
    <subcellularLocation>
        <location evidence="2">Mitochondrion</location>
    </subcellularLocation>
</comment>
<comment type="cofactor">
    <cofactor evidence="1">
        <name>FAD</name>
        <dbReference type="ChEBI" id="CHEBI:57692"/>
    </cofactor>
</comment>
<dbReference type="InterPro" id="IPR004113">
    <property type="entry name" value="FAD-bd_oxidored_4_C"/>
</dbReference>
<dbReference type="Gene3D" id="3.30.465.10">
    <property type="match status" value="1"/>
</dbReference>
<keyword evidence="6" id="KW-0809">Transit peptide</keyword>
<evidence type="ECO:0000256" key="4">
    <source>
        <dbReference type="ARBA" id="ARBA00022630"/>
    </source>
</evidence>
<dbReference type="InterPro" id="IPR036318">
    <property type="entry name" value="FAD-bd_PCMH-like_sf"/>
</dbReference>
<dbReference type="InterPro" id="IPR006094">
    <property type="entry name" value="Oxid_FAD_bind_N"/>
</dbReference>
<sequence>MFLLRRTASSTAWRRAGLRSLKRFYSDSAPKSSGVATSASIAFFGGSVFGAAVYKFSVRNQDTLNSKVIPPSTSDDQATTSTLPLDKLESPVYATKEEIETAIQEIKHIFKKNTPAGVEYDESIFINNSKEELDSHSDTYFNSHHAAPDERPMYVVCPRSTQEVAEIMKVCHSYKIPVVPTSGRSSLEGHFIPRRHGITIDICNMDQIVKLNKSDLDITVQGGVGWEALADYLEEYNLLFSSDPGPGATISGICANNASGTNASRYGETYKNVLSLTVVLADGTVIKTKQRPRKSSAGYNLNSLFVGSEGTLGIITEATLKLHVKPAKESVIVVPFKTIEDAANTVNDILLKGMELNAIELLDDKMMQVINQSGETSRRWTEAPTLFLKLGGANQQSLDCIVEEIEGIVKSNHNLDFQFASNDDEKTELWSARKVALWSTINLGKEIDPTMLLWTTDAAVPISQLPKFLAETKADIDSHGLKNTLVAHIGDGNAHSFILYTPEQREVAQKVVDQMVQRAVALEGTCTGEHGIGFGKREFLVEEIGELTIDVMRKIKLALDPLRILNPDKVFKIDPHEKPSFHGNFQK</sequence>
<dbReference type="PROSITE" id="PS51387">
    <property type="entry name" value="FAD_PCMH"/>
    <property type="match status" value="1"/>
</dbReference>
<dbReference type="GeneID" id="4851982"/>
<dbReference type="HOGENOM" id="CLU_017779_3_3_1"/>
<evidence type="ECO:0000256" key="9">
    <source>
        <dbReference type="ARBA" id="ARBA00038897"/>
    </source>
</evidence>
<dbReference type="GO" id="GO:1903457">
    <property type="term" value="P:lactate catabolic process"/>
    <property type="evidence" value="ECO:0007669"/>
    <property type="project" value="EnsemblFungi"/>
</dbReference>
<organism evidence="13 14">
    <name type="scientific">Scheffersomyces stipitis (strain ATCC 58785 / CBS 6054 / NBRC 10063 / NRRL Y-11545)</name>
    <name type="common">Yeast</name>
    <name type="synonym">Pichia stipitis</name>
    <dbReference type="NCBI Taxonomy" id="322104"/>
    <lineage>
        <taxon>Eukaryota</taxon>
        <taxon>Fungi</taxon>
        <taxon>Dikarya</taxon>
        <taxon>Ascomycota</taxon>
        <taxon>Saccharomycotina</taxon>
        <taxon>Pichiomycetes</taxon>
        <taxon>Debaryomycetaceae</taxon>
        <taxon>Scheffersomyces</taxon>
    </lineage>
</organism>